<dbReference type="InParanoid" id="A0A1B1ACZ2"/>
<protein>
    <recommendedName>
        <fullName evidence="1">SUF system FeS cluster assembly SufBD core domain-containing protein</fullName>
    </recommendedName>
</protein>
<evidence type="ECO:0000313" key="3">
    <source>
        <dbReference type="Proteomes" id="UP000092498"/>
    </source>
</evidence>
<dbReference type="Proteomes" id="UP000092498">
    <property type="component" value="Chromosome"/>
</dbReference>
<sequence>MSIAADLPTRRNEAWKYSDLRRAIGDQAHVLREGRDIIERLSPGTQRSVVAAGEERLFVERMDDDVHVDARSFEFSIEPDASLTRVVIQTGRNLPLSIARVRVGARARYTQFVLAFGGRLARVETHVSVDGEGAEVTLNGAYLAGKDRHADLTSVIDHHARDATTRQLIKGVARRGGRGVFQGRIVVDRAAQKTDARQHHQGLLLEEGAEIFAKPELMIHADDVQCAHGNTAGGLDEGALFYMRSRGIPEQEARALLIEAFLSETIPTSVPEELREELAGLIRSWLGEASS</sequence>
<dbReference type="PANTHER" id="PTHR43575">
    <property type="entry name" value="PROTEIN ABCI7, CHLOROPLASTIC"/>
    <property type="match status" value="1"/>
</dbReference>
<dbReference type="RefSeq" id="WP_066766449.1">
    <property type="nucleotide sequence ID" value="NZ_CP013244.1"/>
</dbReference>
<dbReference type="PANTHER" id="PTHR43575:SF1">
    <property type="entry name" value="PROTEIN ABCI7, CHLOROPLASTIC"/>
    <property type="match status" value="1"/>
</dbReference>
<feature type="domain" description="SUF system FeS cluster assembly SufBD core" evidence="1">
    <location>
        <begin position="58"/>
        <end position="261"/>
    </location>
</feature>
<organism evidence="2 3">
    <name type="scientific">Candidatus Viadribacter manganicus</name>
    <dbReference type="NCBI Taxonomy" id="1759059"/>
    <lineage>
        <taxon>Bacteria</taxon>
        <taxon>Pseudomonadati</taxon>
        <taxon>Pseudomonadota</taxon>
        <taxon>Alphaproteobacteria</taxon>
        <taxon>Hyphomonadales</taxon>
        <taxon>Hyphomonadaceae</taxon>
        <taxon>Candidatus Viadribacter</taxon>
    </lineage>
</organism>
<accession>A0A1B1ACZ2</accession>
<dbReference type="GO" id="GO:0016226">
    <property type="term" value="P:iron-sulfur cluster assembly"/>
    <property type="evidence" value="ECO:0007669"/>
    <property type="project" value="InterPro"/>
</dbReference>
<evidence type="ECO:0000313" key="2">
    <source>
        <dbReference type="EMBL" id="ANP44423.1"/>
    </source>
</evidence>
<dbReference type="AlphaFoldDB" id="A0A1B1ACZ2"/>
<dbReference type="FunCoup" id="A0A1B1ACZ2">
    <property type="interactions" value="378"/>
</dbReference>
<dbReference type="Pfam" id="PF01458">
    <property type="entry name" value="SUFBD_core"/>
    <property type="match status" value="1"/>
</dbReference>
<dbReference type="EMBL" id="CP013244">
    <property type="protein sequence ID" value="ANP44423.1"/>
    <property type="molecule type" value="Genomic_DNA"/>
</dbReference>
<dbReference type="InterPro" id="IPR055346">
    <property type="entry name" value="Fe-S_cluster_assembly_SufBD"/>
</dbReference>
<reference evidence="2 3" key="1">
    <citation type="submission" date="2015-11" db="EMBL/GenBank/DDBJ databases">
        <title>Whole-Genome Sequence of Candidatus Oderbacter manganicum from the National Park Lower Oder Valley, Germany.</title>
        <authorList>
            <person name="Braun B."/>
            <person name="Liere K."/>
            <person name="Szewzyk U."/>
        </authorList>
    </citation>
    <scope>NUCLEOTIDE SEQUENCE [LARGE SCALE GENOMIC DNA]</scope>
    <source>
        <strain evidence="2 3">OTSz_A_272</strain>
    </source>
</reference>
<gene>
    <name evidence="2" type="ORF">ATE48_00030</name>
</gene>
<dbReference type="OrthoDB" id="9768262at2"/>
<dbReference type="KEGG" id="cbot:ATE48_00030"/>
<name>A0A1B1ACZ2_9PROT</name>
<dbReference type="InterPro" id="IPR037284">
    <property type="entry name" value="SUF_FeS_clus_asmbl_SufBD_sf"/>
</dbReference>
<evidence type="ECO:0000259" key="1">
    <source>
        <dbReference type="Pfam" id="PF01458"/>
    </source>
</evidence>
<dbReference type="STRING" id="1759059.ATE48_00030"/>
<dbReference type="SUPFAM" id="SSF101960">
    <property type="entry name" value="Stabilizer of iron transporter SufD"/>
    <property type="match status" value="1"/>
</dbReference>
<proteinExistence type="predicted"/>
<keyword evidence="3" id="KW-1185">Reference proteome</keyword>
<dbReference type="InterPro" id="IPR000825">
    <property type="entry name" value="SUF_FeS_clus_asmbl_SufBD_core"/>
</dbReference>